<keyword evidence="3" id="KW-0731">Sigma factor</keyword>
<evidence type="ECO:0000256" key="1">
    <source>
        <dbReference type="ARBA" id="ARBA00010641"/>
    </source>
</evidence>
<dbReference type="Gene3D" id="1.10.1740.10">
    <property type="match status" value="1"/>
</dbReference>
<dbReference type="KEGG" id="ftj:FTUN_0419"/>
<dbReference type="NCBIfam" id="TIGR02937">
    <property type="entry name" value="sigma70-ECF"/>
    <property type="match status" value="1"/>
</dbReference>
<evidence type="ECO:0000313" key="8">
    <source>
        <dbReference type="Proteomes" id="UP000503447"/>
    </source>
</evidence>
<keyword evidence="8" id="KW-1185">Reference proteome</keyword>
<keyword evidence="4" id="KW-0804">Transcription</keyword>
<dbReference type="PANTHER" id="PTHR43133:SF51">
    <property type="entry name" value="RNA POLYMERASE SIGMA FACTOR"/>
    <property type="match status" value="1"/>
</dbReference>
<dbReference type="GO" id="GO:0003677">
    <property type="term" value="F:DNA binding"/>
    <property type="evidence" value="ECO:0007669"/>
    <property type="project" value="InterPro"/>
</dbReference>
<evidence type="ECO:0000313" key="7">
    <source>
        <dbReference type="EMBL" id="QJW92922.1"/>
    </source>
</evidence>
<dbReference type="PANTHER" id="PTHR43133">
    <property type="entry name" value="RNA POLYMERASE ECF-TYPE SIGMA FACTO"/>
    <property type="match status" value="1"/>
</dbReference>
<dbReference type="GO" id="GO:0006352">
    <property type="term" value="P:DNA-templated transcription initiation"/>
    <property type="evidence" value="ECO:0007669"/>
    <property type="project" value="InterPro"/>
</dbReference>
<dbReference type="InterPro" id="IPR036388">
    <property type="entry name" value="WH-like_DNA-bd_sf"/>
</dbReference>
<reference evidence="8" key="1">
    <citation type="submission" date="2020-05" db="EMBL/GenBank/DDBJ databases">
        <title>Frigoriglobus tundricola gen. nov., sp. nov., a psychrotolerant cellulolytic planctomycete of the family Gemmataceae with two divergent copies of 16S rRNA gene.</title>
        <authorList>
            <person name="Kulichevskaya I.S."/>
            <person name="Ivanova A.A."/>
            <person name="Naumoff D.G."/>
            <person name="Beletsky A.V."/>
            <person name="Rijpstra W.I.C."/>
            <person name="Sinninghe Damste J.S."/>
            <person name="Mardanov A.V."/>
            <person name="Ravin N.V."/>
            <person name="Dedysh S.N."/>
        </authorList>
    </citation>
    <scope>NUCLEOTIDE SEQUENCE [LARGE SCALE GENOMIC DNA]</scope>
    <source>
        <strain evidence="8">PL17</strain>
    </source>
</reference>
<dbReference type="InterPro" id="IPR007627">
    <property type="entry name" value="RNA_pol_sigma70_r2"/>
</dbReference>
<dbReference type="SUPFAM" id="SSF88659">
    <property type="entry name" value="Sigma3 and sigma4 domains of RNA polymerase sigma factors"/>
    <property type="match status" value="1"/>
</dbReference>
<name>A0A6M5YIX5_9BACT</name>
<evidence type="ECO:0000256" key="3">
    <source>
        <dbReference type="ARBA" id="ARBA00023082"/>
    </source>
</evidence>
<protein>
    <recommendedName>
        <fullName evidence="9">ECF RNA polymerase sigma factor SigE</fullName>
    </recommendedName>
</protein>
<evidence type="ECO:0000259" key="5">
    <source>
        <dbReference type="Pfam" id="PF04542"/>
    </source>
</evidence>
<dbReference type="InterPro" id="IPR013325">
    <property type="entry name" value="RNA_pol_sigma_r2"/>
</dbReference>
<dbReference type="AlphaFoldDB" id="A0A6M5YIX5"/>
<dbReference type="InterPro" id="IPR013324">
    <property type="entry name" value="RNA_pol_sigma_r3/r4-like"/>
</dbReference>
<evidence type="ECO:0000256" key="2">
    <source>
        <dbReference type="ARBA" id="ARBA00023015"/>
    </source>
</evidence>
<feature type="domain" description="RNA polymerase sigma-70 region 2" evidence="5">
    <location>
        <begin position="41"/>
        <end position="107"/>
    </location>
</feature>
<dbReference type="Proteomes" id="UP000503447">
    <property type="component" value="Chromosome"/>
</dbReference>
<evidence type="ECO:0000259" key="6">
    <source>
        <dbReference type="Pfam" id="PF08281"/>
    </source>
</evidence>
<evidence type="ECO:0008006" key="9">
    <source>
        <dbReference type="Google" id="ProtNLM"/>
    </source>
</evidence>
<dbReference type="Pfam" id="PF08281">
    <property type="entry name" value="Sigma70_r4_2"/>
    <property type="match status" value="1"/>
</dbReference>
<dbReference type="Gene3D" id="1.10.10.10">
    <property type="entry name" value="Winged helix-like DNA-binding domain superfamily/Winged helix DNA-binding domain"/>
    <property type="match status" value="1"/>
</dbReference>
<keyword evidence="2" id="KW-0805">Transcription regulation</keyword>
<dbReference type="InterPro" id="IPR013249">
    <property type="entry name" value="RNA_pol_sigma70_r4_t2"/>
</dbReference>
<dbReference type="SUPFAM" id="SSF88946">
    <property type="entry name" value="Sigma2 domain of RNA polymerase sigma factors"/>
    <property type="match status" value="1"/>
</dbReference>
<organism evidence="7 8">
    <name type="scientific">Frigoriglobus tundricola</name>
    <dbReference type="NCBI Taxonomy" id="2774151"/>
    <lineage>
        <taxon>Bacteria</taxon>
        <taxon>Pseudomonadati</taxon>
        <taxon>Planctomycetota</taxon>
        <taxon>Planctomycetia</taxon>
        <taxon>Gemmatales</taxon>
        <taxon>Gemmataceae</taxon>
        <taxon>Frigoriglobus</taxon>
    </lineage>
</organism>
<comment type="similarity">
    <text evidence="1">Belongs to the sigma-70 factor family. ECF subfamily.</text>
</comment>
<dbReference type="InterPro" id="IPR039425">
    <property type="entry name" value="RNA_pol_sigma-70-like"/>
</dbReference>
<dbReference type="Pfam" id="PF04542">
    <property type="entry name" value="Sigma70_r2"/>
    <property type="match status" value="1"/>
</dbReference>
<dbReference type="RefSeq" id="WP_171469226.1">
    <property type="nucleotide sequence ID" value="NZ_CP053452.2"/>
</dbReference>
<sequence>MAQSALAVFLKAIGPTDSRSTDDQLLAEFFAHRDDRAFAALVRRHERTVWGVCRRVLSNAADAEDAFQATFLVLVCRGRTLAERGCVGGWLYRVAHRVSLQMRSQANKRKRREERAARVESAAPAAQDPSDLLAVIGEELDRLPESHRAAVVVCDLDGLSRAAAAARLGCNEGTLSARLHRGRKQLADRLRQRGITAPLAGLVALAGVTQSAPAGVAKGTVAVAAVVAARGISDRAVSASVAALVSNTLTGMTMRFATKVLTVAVLTTGLVGWGLFGGTSGEPRASAAPVPPAKADGPVELPGPAYELLRHRKVLKELKCTPEQRVQIEDAYDDLNEKRPPFPITHFIQGNPANPQPIEQQIEAEVRKIAANAEAESRSIADKHLRKEQLVRLGQIELQVRGLRAFTDPKVAAALKLTDEQKKAAADAFEASKLGDPSAPVPGVGAGAFGRAIVIGAPPLDPKRSKKEQAKFVTGLTKEQQATWQALTGTQIGFELMPPAGHYLSTTAITVPAVPAGVQVMPALPAAPAAPVMPALPLVPPAPVSPEKN</sequence>
<gene>
    <name evidence="7" type="ORF">FTUN_0419</name>
</gene>
<dbReference type="EMBL" id="CP053452">
    <property type="protein sequence ID" value="QJW92922.1"/>
    <property type="molecule type" value="Genomic_DNA"/>
</dbReference>
<feature type="domain" description="RNA polymerase sigma factor 70 region 4 type 2" evidence="6">
    <location>
        <begin position="136"/>
        <end position="186"/>
    </location>
</feature>
<dbReference type="InterPro" id="IPR014284">
    <property type="entry name" value="RNA_pol_sigma-70_dom"/>
</dbReference>
<accession>A0A6M5YIX5</accession>
<proteinExistence type="inferred from homology"/>
<evidence type="ECO:0000256" key="4">
    <source>
        <dbReference type="ARBA" id="ARBA00023163"/>
    </source>
</evidence>
<dbReference type="GO" id="GO:0016987">
    <property type="term" value="F:sigma factor activity"/>
    <property type="evidence" value="ECO:0007669"/>
    <property type="project" value="UniProtKB-KW"/>
</dbReference>